<evidence type="ECO:0000256" key="1">
    <source>
        <dbReference type="ARBA" id="ARBA00009225"/>
    </source>
</evidence>
<keyword evidence="4 6" id="KW-0418">Kinase</keyword>
<keyword evidence="2 6" id="KW-0808">Transferase</keyword>
<evidence type="ECO:0000256" key="6">
    <source>
        <dbReference type="RuleBase" id="RU362007"/>
    </source>
</evidence>
<dbReference type="Pfam" id="PF03727">
    <property type="entry name" value="Hexokinase_2"/>
    <property type="match status" value="1"/>
</dbReference>
<accession>A0A1X2HUS3</accession>
<dbReference type="GO" id="GO:0005829">
    <property type="term" value="C:cytosol"/>
    <property type="evidence" value="ECO:0007669"/>
    <property type="project" value="TreeGrafter"/>
</dbReference>
<evidence type="ECO:0000313" key="9">
    <source>
        <dbReference type="EMBL" id="ORZ03316.1"/>
    </source>
</evidence>
<dbReference type="AlphaFoldDB" id="A0A1X2HUS3"/>
<dbReference type="OrthoDB" id="419537at2759"/>
<dbReference type="GO" id="GO:0001678">
    <property type="term" value="P:intracellular glucose homeostasis"/>
    <property type="evidence" value="ECO:0007669"/>
    <property type="project" value="InterPro"/>
</dbReference>
<dbReference type="GO" id="GO:0005536">
    <property type="term" value="F:D-glucose binding"/>
    <property type="evidence" value="ECO:0007669"/>
    <property type="project" value="InterPro"/>
</dbReference>
<dbReference type="Proteomes" id="UP000242180">
    <property type="component" value="Unassembled WGS sequence"/>
</dbReference>
<dbReference type="GO" id="GO:0006006">
    <property type="term" value="P:glucose metabolic process"/>
    <property type="evidence" value="ECO:0007669"/>
    <property type="project" value="TreeGrafter"/>
</dbReference>
<dbReference type="Gene3D" id="3.40.367.20">
    <property type="match status" value="1"/>
</dbReference>
<dbReference type="GO" id="GO:0004340">
    <property type="term" value="F:glucokinase activity"/>
    <property type="evidence" value="ECO:0007669"/>
    <property type="project" value="TreeGrafter"/>
</dbReference>
<keyword evidence="6" id="KW-0324">Glycolysis</keyword>
<evidence type="ECO:0000256" key="3">
    <source>
        <dbReference type="ARBA" id="ARBA00022741"/>
    </source>
</evidence>
<sequence length="482" mass="53718">MNSPLTPYVPPKHCTEDQAKVLLELHNLFALDKPDLLKVIEAFNLELNAGLTDDKSSDLNMIPSFVTGRPTGKEKGTYLALEMAGMDIYACQVKLKGENGKLAINQYQYKIPQDYTSGDDFTVLIDYVVECVSDFLGRVGTQDLFVYPMACSIGFAIKQTALNSGRILSLGHGFSYPNGVGVDIVELLHERMQIKGLPIKVVAITNDAVCTLLAHAYQHPSTRIGIVHSLGTNCAYYEDVKNVKKLQQTDEAYQNPQEQRSMIINTEWCNFGSSRRTLPCTWFDRKLDRESINPQYHVFEKMTTGTSLGELVRIILTYLVDRDLLFGGESSPTLNRPHSFDTSYMYVCDADNSEDLEDTRVVIKDMMNLPKSTLGDREVVKRVCEMVGTRAALLVGAAIAAVTRHMTEYSADMDQDACAISISGDTYEDYPSFHPRVLRTLKELIPEHTASRLSVGIIKHSRIVGAAIVAMMAEKITSQEED</sequence>
<dbReference type="STRING" id="13706.A0A1X2HUS3"/>
<organism evidence="9 10">
    <name type="scientific">Syncephalastrum racemosum</name>
    <name type="common">Filamentous fungus</name>
    <dbReference type="NCBI Taxonomy" id="13706"/>
    <lineage>
        <taxon>Eukaryota</taxon>
        <taxon>Fungi</taxon>
        <taxon>Fungi incertae sedis</taxon>
        <taxon>Mucoromycota</taxon>
        <taxon>Mucoromycotina</taxon>
        <taxon>Mucoromycetes</taxon>
        <taxon>Mucorales</taxon>
        <taxon>Syncephalastraceae</taxon>
        <taxon>Syncephalastrum</taxon>
    </lineage>
</organism>
<evidence type="ECO:0000313" key="10">
    <source>
        <dbReference type="Proteomes" id="UP000242180"/>
    </source>
</evidence>
<dbReference type="PANTHER" id="PTHR19443">
    <property type="entry name" value="HEXOKINASE"/>
    <property type="match status" value="1"/>
</dbReference>
<dbReference type="SUPFAM" id="SSF53067">
    <property type="entry name" value="Actin-like ATPase domain"/>
    <property type="match status" value="2"/>
</dbReference>
<feature type="domain" description="Hexokinase C-terminal" evidence="8">
    <location>
        <begin position="223"/>
        <end position="472"/>
    </location>
</feature>
<dbReference type="InterPro" id="IPR043129">
    <property type="entry name" value="ATPase_NBD"/>
</dbReference>
<dbReference type="InParanoid" id="A0A1X2HUS3"/>
<dbReference type="GO" id="GO:0005524">
    <property type="term" value="F:ATP binding"/>
    <property type="evidence" value="ECO:0007669"/>
    <property type="project" value="UniProtKB-UniRule"/>
</dbReference>
<gene>
    <name evidence="9" type="ORF">BCR43DRAFT_520480</name>
</gene>
<dbReference type="UniPathway" id="UPA00109">
    <property type="reaction ID" value="UER00180"/>
</dbReference>
<evidence type="ECO:0000259" key="7">
    <source>
        <dbReference type="Pfam" id="PF00349"/>
    </source>
</evidence>
<dbReference type="EMBL" id="MCGN01000001">
    <property type="protein sequence ID" value="ORZ03316.1"/>
    <property type="molecule type" value="Genomic_DNA"/>
</dbReference>
<name>A0A1X2HUS3_SYNRA</name>
<dbReference type="OMA" id="GMDIYAC"/>
<feature type="domain" description="Hexokinase N-terminal" evidence="7">
    <location>
        <begin position="24"/>
        <end position="217"/>
    </location>
</feature>
<dbReference type="InterPro" id="IPR022672">
    <property type="entry name" value="Hexokinase_N"/>
</dbReference>
<dbReference type="InterPro" id="IPR022673">
    <property type="entry name" value="Hexokinase_C"/>
</dbReference>
<keyword evidence="10" id="KW-1185">Reference proteome</keyword>
<dbReference type="Gene3D" id="3.30.420.40">
    <property type="match status" value="1"/>
</dbReference>
<dbReference type="PROSITE" id="PS51748">
    <property type="entry name" value="HEXOKINASE_2"/>
    <property type="match status" value="1"/>
</dbReference>
<evidence type="ECO:0000256" key="5">
    <source>
        <dbReference type="ARBA" id="ARBA00022840"/>
    </source>
</evidence>
<comment type="caution">
    <text evidence="9">The sequence shown here is derived from an EMBL/GenBank/DDBJ whole genome shotgun (WGS) entry which is preliminary data.</text>
</comment>
<evidence type="ECO:0000256" key="4">
    <source>
        <dbReference type="ARBA" id="ARBA00022777"/>
    </source>
</evidence>
<keyword evidence="3 6" id="KW-0547">Nucleotide-binding</keyword>
<proteinExistence type="inferred from homology"/>
<evidence type="ECO:0000259" key="8">
    <source>
        <dbReference type="Pfam" id="PF03727"/>
    </source>
</evidence>
<dbReference type="InterPro" id="IPR001312">
    <property type="entry name" value="Hexokinase"/>
</dbReference>
<evidence type="ECO:0000256" key="2">
    <source>
        <dbReference type="ARBA" id="ARBA00022679"/>
    </source>
</evidence>
<dbReference type="GO" id="GO:0008865">
    <property type="term" value="F:fructokinase activity"/>
    <property type="evidence" value="ECO:0007669"/>
    <property type="project" value="TreeGrafter"/>
</dbReference>
<dbReference type="GO" id="GO:0006096">
    <property type="term" value="P:glycolytic process"/>
    <property type="evidence" value="ECO:0007669"/>
    <property type="project" value="UniProtKB-UniPathway"/>
</dbReference>
<dbReference type="PRINTS" id="PR00475">
    <property type="entry name" value="HEXOKINASE"/>
</dbReference>
<dbReference type="PANTHER" id="PTHR19443:SF30">
    <property type="entry name" value="GLUCOKINASE-1-RELATED"/>
    <property type="match status" value="1"/>
</dbReference>
<keyword evidence="5 6" id="KW-0067">ATP-binding</keyword>
<reference evidence="9 10" key="1">
    <citation type="submission" date="2016-07" db="EMBL/GenBank/DDBJ databases">
        <title>Pervasive Adenine N6-methylation of Active Genes in Fungi.</title>
        <authorList>
            <consortium name="DOE Joint Genome Institute"/>
            <person name="Mondo S.J."/>
            <person name="Dannebaum R.O."/>
            <person name="Kuo R.C."/>
            <person name="Labutti K."/>
            <person name="Haridas S."/>
            <person name="Kuo A."/>
            <person name="Salamov A."/>
            <person name="Ahrendt S.R."/>
            <person name="Lipzen A."/>
            <person name="Sullivan W."/>
            <person name="Andreopoulos W.B."/>
            <person name="Clum A."/>
            <person name="Lindquist E."/>
            <person name="Daum C."/>
            <person name="Ramamoorthy G.K."/>
            <person name="Gryganskyi A."/>
            <person name="Culley D."/>
            <person name="Magnuson J.K."/>
            <person name="James T.Y."/>
            <person name="O'Malley M.A."/>
            <person name="Stajich J.E."/>
            <person name="Spatafora J.W."/>
            <person name="Visel A."/>
            <person name="Grigoriev I.V."/>
        </authorList>
    </citation>
    <scope>NUCLEOTIDE SEQUENCE [LARGE SCALE GENOMIC DNA]</scope>
    <source>
        <strain evidence="9 10">NRRL 2496</strain>
    </source>
</reference>
<comment type="similarity">
    <text evidence="1 6">Belongs to the hexokinase family.</text>
</comment>
<dbReference type="GO" id="GO:0005739">
    <property type="term" value="C:mitochondrion"/>
    <property type="evidence" value="ECO:0007669"/>
    <property type="project" value="TreeGrafter"/>
</dbReference>
<dbReference type="Pfam" id="PF00349">
    <property type="entry name" value="Hexokinase_1"/>
    <property type="match status" value="1"/>
</dbReference>
<dbReference type="EC" id="2.7.1.-" evidence="6"/>
<protein>
    <recommendedName>
        <fullName evidence="6">Phosphotransferase</fullName>
        <ecNumber evidence="6">2.7.1.-</ecNumber>
    </recommendedName>
</protein>